<gene>
    <name evidence="15" type="ORF">K435DRAFT_743497</name>
</gene>
<dbReference type="PANTHER" id="PTHR23240:SF8">
    <property type="entry name" value="PROTEIN ARTEMIS"/>
    <property type="match status" value="1"/>
</dbReference>
<dbReference type="AlphaFoldDB" id="A0A4V4HIG1"/>
<keyword evidence="4" id="KW-0255">Endonuclease</keyword>
<keyword evidence="9" id="KW-0234">DNA repair</keyword>
<dbReference type="GO" id="GO:0000723">
    <property type="term" value="P:telomere maintenance"/>
    <property type="evidence" value="ECO:0007669"/>
    <property type="project" value="TreeGrafter"/>
</dbReference>
<feature type="region of interest" description="Disordered" evidence="13">
    <location>
        <begin position="612"/>
        <end position="648"/>
    </location>
</feature>
<evidence type="ECO:0000256" key="10">
    <source>
        <dbReference type="ARBA" id="ARBA00023242"/>
    </source>
</evidence>
<evidence type="ECO:0000256" key="4">
    <source>
        <dbReference type="ARBA" id="ARBA00022759"/>
    </source>
</evidence>
<evidence type="ECO:0000256" key="6">
    <source>
        <dbReference type="ARBA" id="ARBA00022801"/>
    </source>
</evidence>
<evidence type="ECO:0000256" key="13">
    <source>
        <dbReference type="SAM" id="MobiDB-lite"/>
    </source>
</evidence>
<dbReference type="GO" id="GO:0005634">
    <property type="term" value="C:nucleus"/>
    <property type="evidence" value="ECO:0007669"/>
    <property type="project" value="UniProtKB-SubCell"/>
</dbReference>
<evidence type="ECO:0000256" key="8">
    <source>
        <dbReference type="ARBA" id="ARBA00023172"/>
    </source>
</evidence>
<keyword evidence="7" id="KW-0269">Exonuclease</keyword>
<evidence type="ECO:0000256" key="9">
    <source>
        <dbReference type="ARBA" id="ARBA00023204"/>
    </source>
</evidence>
<dbReference type="EMBL" id="ML179042">
    <property type="protein sequence ID" value="THV06456.1"/>
    <property type="molecule type" value="Genomic_DNA"/>
</dbReference>
<dbReference type="InterPro" id="IPR036866">
    <property type="entry name" value="RibonucZ/Hydroxyglut_hydro"/>
</dbReference>
<evidence type="ECO:0000256" key="5">
    <source>
        <dbReference type="ARBA" id="ARBA00022763"/>
    </source>
</evidence>
<dbReference type="PANTHER" id="PTHR23240">
    <property type="entry name" value="DNA CROSS-LINK REPAIR PROTEIN PSO2/SNM1-RELATED"/>
    <property type="match status" value="1"/>
</dbReference>
<feature type="compositionally biased region" description="Polar residues" evidence="13">
    <location>
        <begin position="772"/>
        <end position="785"/>
    </location>
</feature>
<evidence type="ECO:0000256" key="7">
    <source>
        <dbReference type="ARBA" id="ARBA00022839"/>
    </source>
</evidence>
<proteinExistence type="inferred from homology"/>
<evidence type="ECO:0000256" key="3">
    <source>
        <dbReference type="ARBA" id="ARBA00022722"/>
    </source>
</evidence>
<feature type="region of interest" description="Disordered" evidence="13">
    <location>
        <begin position="739"/>
        <end position="939"/>
    </location>
</feature>
<feature type="compositionally biased region" description="Basic and acidic residues" evidence="13">
    <location>
        <begin position="971"/>
        <end position="992"/>
    </location>
</feature>
<dbReference type="Proteomes" id="UP000297245">
    <property type="component" value="Unassembled WGS sequence"/>
</dbReference>
<feature type="compositionally biased region" description="Polar residues" evidence="13">
    <location>
        <begin position="833"/>
        <end position="847"/>
    </location>
</feature>
<evidence type="ECO:0000313" key="15">
    <source>
        <dbReference type="EMBL" id="THV06456.1"/>
    </source>
</evidence>
<dbReference type="OrthoDB" id="5561659at2759"/>
<dbReference type="SUPFAM" id="SSF56281">
    <property type="entry name" value="Metallo-hydrolase/oxidoreductase"/>
    <property type="match status" value="1"/>
</dbReference>
<protein>
    <recommendedName>
        <fullName evidence="11">Protein artemis</fullName>
    </recommendedName>
    <alternativeName>
        <fullName evidence="12">DNA cross-link repair 1C protein</fullName>
    </alternativeName>
</protein>
<name>A0A4V4HIG1_DENBC</name>
<keyword evidence="3" id="KW-0540">Nuclease</keyword>
<evidence type="ECO:0000313" key="16">
    <source>
        <dbReference type="Proteomes" id="UP000297245"/>
    </source>
</evidence>
<sequence length="1160" mass="129525">MPGTGTPFNSFILPYSIRVDAFASTPEEPLNPYQPTQPKLHLLTHTHSDHITGLQAKSFAQIIRCSVDAKSMLLRHQIGAERALTSAGVRAEIRRTYAHLKVDPLTGPSGEVFYKGSRDLLQPLRVNEPTEVELDASEDGKLTITAFDANHCPGSLMYLIEGSEGAVLHTGDFRAEPWFLESIKRNPFLQPYIACDSWDNSDDEPDKGITRSLEAIYIDTACILQTHRVPTKEHATNGLISLLSLFPSTTKFFINAWTWGYEDILKAISRYFKCRIHLDSYKYDVFKQLKGDPLLSSLGTQDETESRFHSCERFERCSRVAVDDLEVVYINPVSSMTPQGWEAYLEATEKRIRDDPKRVTSLLVPLSRHSPLPELQAFVSLFRPKRVIPNTLEPALKNIDWAAYDCVFEGCLRFPRSNKSKIPPTPQPTTELIREVYKAEKLKRRLKEKERARQRPARNRPSSNDDSESDADEEEDVAIKNIVVASGSPVNESVDDNGCAESPGESRTSTADREREEKKLAKTWVVRTGESTHGEGAKQKSMGRKQGRMERRLGVLFDWLKLDSRDLSLHHERDDGVGSKPNTVDIAMVAGHAGRVHHRDNPLLHESQLLQGTEGTTVGRTNNTSTIATGSARQGVDEVAPGTWSGTVTTRQQLETAAPSSRGIHSRPQLTAPILRLPESPLGHPKSLHNRPGSFLRSSSPIQESQSSELSQLSNESSDDEADERGRTAHYLFFDGEDEDVQQQSSDPFDDSSANIQGHDDKESPHLHNHLGPTTASPKTPSGSTRVGRHRHYLQLTPISSPVARQRTPAPSPLSLLPRDSDRSGSPLPTPPSRTKTVTSFPQTRPLNQKRGRDPSFIDLTTIPSSPATPRVFREISSVNLSKRPATPGASNTPATHPTRRRQAENEPEPTSSRSTKSSSSRDPESGSQGTGMEKERRKTGFLTEVQNFLDNFDSQCEEWDDRATVQKVQSKLEGKGKGKEKAAESSSERQLTRTPTLLLDKTVAETSAIHVTGSAPANSSTRKRKRSPGSQLKSHSTQLAMMNQMAIARPIGQSPSFVAAHAKLEREYAREAQKQAKMKEYEDGMLAMKRRKIEKWGKVCEDLEKTESKGERGTKRHERSERSLMLEEKAKEDVRHGRRVVLPQMRCTMTESQLEEEYE</sequence>
<keyword evidence="6" id="KW-0378">Hydrolase</keyword>
<accession>A0A4V4HIG1</accession>
<keyword evidence="16" id="KW-1185">Reference proteome</keyword>
<feature type="compositionally biased region" description="Basic and acidic residues" evidence="13">
    <location>
        <begin position="510"/>
        <end position="520"/>
    </location>
</feature>
<keyword evidence="8" id="KW-0233">DNA recombination</keyword>
<keyword evidence="10" id="KW-0539">Nucleus</keyword>
<feature type="compositionally biased region" description="Polar residues" evidence="13">
    <location>
        <begin position="612"/>
        <end position="632"/>
    </location>
</feature>
<dbReference type="Gene3D" id="3.60.15.10">
    <property type="entry name" value="Ribonuclease Z/Hydroxyacylglutathione hydrolase-like"/>
    <property type="match status" value="1"/>
</dbReference>
<dbReference type="GO" id="GO:0036297">
    <property type="term" value="P:interstrand cross-link repair"/>
    <property type="evidence" value="ECO:0007669"/>
    <property type="project" value="TreeGrafter"/>
</dbReference>
<dbReference type="Pfam" id="PF07522">
    <property type="entry name" value="DRMBL"/>
    <property type="match status" value="1"/>
</dbReference>
<evidence type="ECO:0000256" key="1">
    <source>
        <dbReference type="ARBA" id="ARBA00004123"/>
    </source>
</evidence>
<comment type="subcellular location">
    <subcellularLocation>
        <location evidence="1">Nucleus</location>
    </subcellularLocation>
</comment>
<evidence type="ECO:0000256" key="12">
    <source>
        <dbReference type="ARBA" id="ARBA00042677"/>
    </source>
</evidence>
<keyword evidence="5" id="KW-0227">DNA damage</keyword>
<dbReference type="GO" id="GO:0006310">
    <property type="term" value="P:DNA recombination"/>
    <property type="evidence" value="ECO:0007669"/>
    <property type="project" value="UniProtKB-KW"/>
</dbReference>
<organism evidence="15 16">
    <name type="scientific">Dendrothele bispora (strain CBS 962.96)</name>
    <dbReference type="NCBI Taxonomy" id="1314807"/>
    <lineage>
        <taxon>Eukaryota</taxon>
        <taxon>Fungi</taxon>
        <taxon>Dikarya</taxon>
        <taxon>Basidiomycota</taxon>
        <taxon>Agaricomycotina</taxon>
        <taxon>Agaricomycetes</taxon>
        <taxon>Agaricomycetidae</taxon>
        <taxon>Agaricales</taxon>
        <taxon>Agaricales incertae sedis</taxon>
        <taxon>Dendrothele</taxon>
    </lineage>
</organism>
<dbReference type="GO" id="GO:0004519">
    <property type="term" value="F:endonuclease activity"/>
    <property type="evidence" value="ECO:0007669"/>
    <property type="project" value="UniProtKB-KW"/>
</dbReference>
<feature type="compositionally biased region" description="Low complexity" evidence="13">
    <location>
        <begin position="742"/>
        <end position="753"/>
    </location>
</feature>
<feature type="compositionally biased region" description="Low complexity" evidence="13">
    <location>
        <begin position="909"/>
        <end position="919"/>
    </location>
</feature>
<feature type="region of interest" description="Disordered" evidence="13">
    <location>
        <begin position="1106"/>
        <end position="1135"/>
    </location>
</feature>
<dbReference type="GO" id="GO:0003684">
    <property type="term" value="F:damaged DNA binding"/>
    <property type="evidence" value="ECO:0007669"/>
    <property type="project" value="TreeGrafter"/>
</dbReference>
<dbReference type="GO" id="GO:0006303">
    <property type="term" value="P:double-strand break repair via nonhomologous end joining"/>
    <property type="evidence" value="ECO:0007669"/>
    <property type="project" value="TreeGrafter"/>
</dbReference>
<dbReference type="GO" id="GO:0035312">
    <property type="term" value="F:5'-3' DNA exonuclease activity"/>
    <property type="evidence" value="ECO:0007669"/>
    <property type="project" value="TreeGrafter"/>
</dbReference>
<feature type="domain" description="DNA repair metallo-beta-lactamase" evidence="14">
    <location>
        <begin position="295"/>
        <end position="391"/>
    </location>
</feature>
<feature type="compositionally biased region" description="Low complexity" evidence="13">
    <location>
        <begin position="696"/>
        <end position="716"/>
    </location>
</feature>
<feature type="region of interest" description="Disordered" evidence="13">
    <location>
        <begin position="969"/>
        <end position="1037"/>
    </location>
</feature>
<comment type="similarity">
    <text evidence="2">Belongs to the DNA repair metallo-beta-lactamase (DRMBL) family.</text>
</comment>
<evidence type="ECO:0000256" key="2">
    <source>
        <dbReference type="ARBA" id="ARBA00010304"/>
    </source>
</evidence>
<reference evidence="15 16" key="1">
    <citation type="journal article" date="2019" name="Nat. Ecol. Evol.">
        <title>Megaphylogeny resolves global patterns of mushroom evolution.</title>
        <authorList>
            <person name="Varga T."/>
            <person name="Krizsan K."/>
            <person name="Foldi C."/>
            <person name="Dima B."/>
            <person name="Sanchez-Garcia M."/>
            <person name="Sanchez-Ramirez S."/>
            <person name="Szollosi G.J."/>
            <person name="Szarkandi J.G."/>
            <person name="Papp V."/>
            <person name="Albert L."/>
            <person name="Andreopoulos W."/>
            <person name="Angelini C."/>
            <person name="Antonin V."/>
            <person name="Barry K.W."/>
            <person name="Bougher N.L."/>
            <person name="Buchanan P."/>
            <person name="Buyck B."/>
            <person name="Bense V."/>
            <person name="Catcheside P."/>
            <person name="Chovatia M."/>
            <person name="Cooper J."/>
            <person name="Damon W."/>
            <person name="Desjardin D."/>
            <person name="Finy P."/>
            <person name="Geml J."/>
            <person name="Haridas S."/>
            <person name="Hughes K."/>
            <person name="Justo A."/>
            <person name="Karasinski D."/>
            <person name="Kautmanova I."/>
            <person name="Kiss B."/>
            <person name="Kocsube S."/>
            <person name="Kotiranta H."/>
            <person name="LaButti K.M."/>
            <person name="Lechner B.E."/>
            <person name="Liimatainen K."/>
            <person name="Lipzen A."/>
            <person name="Lukacs Z."/>
            <person name="Mihaltcheva S."/>
            <person name="Morgado L.N."/>
            <person name="Niskanen T."/>
            <person name="Noordeloos M.E."/>
            <person name="Ohm R.A."/>
            <person name="Ortiz-Santana B."/>
            <person name="Ovrebo C."/>
            <person name="Racz N."/>
            <person name="Riley R."/>
            <person name="Savchenko A."/>
            <person name="Shiryaev A."/>
            <person name="Soop K."/>
            <person name="Spirin V."/>
            <person name="Szebenyi C."/>
            <person name="Tomsovsky M."/>
            <person name="Tulloss R.E."/>
            <person name="Uehling J."/>
            <person name="Grigoriev I.V."/>
            <person name="Vagvolgyi C."/>
            <person name="Papp T."/>
            <person name="Martin F.M."/>
            <person name="Miettinen O."/>
            <person name="Hibbett D.S."/>
            <person name="Nagy L.G."/>
        </authorList>
    </citation>
    <scope>NUCLEOTIDE SEQUENCE [LARGE SCALE GENOMIC DNA]</scope>
    <source>
        <strain evidence="15 16">CBS 962.96</strain>
    </source>
</reference>
<feature type="region of interest" description="Disordered" evidence="13">
    <location>
        <begin position="676"/>
        <end position="724"/>
    </location>
</feature>
<evidence type="ECO:0000256" key="11">
    <source>
        <dbReference type="ARBA" id="ARBA00039759"/>
    </source>
</evidence>
<feature type="region of interest" description="Disordered" evidence="13">
    <location>
        <begin position="444"/>
        <end position="521"/>
    </location>
</feature>
<evidence type="ECO:0000259" key="14">
    <source>
        <dbReference type="Pfam" id="PF07522"/>
    </source>
</evidence>
<dbReference type="InterPro" id="IPR011084">
    <property type="entry name" value="DRMBL"/>
</dbReference>
<feature type="compositionally biased region" description="Acidic residues" evidence="13">
    <location>
        <begin position="465"/>
        <end position="476"/>
    </location>
</feature>